<dbReference type="GO" id="GO:0005576">
    <property type="term" value="C:extracellular region"/>
    <property type="evidence" value="ECO:0007669"/>
    <property type="project" value="GOC"/>
</dbReference>
<evidence type="ECO:0000313" key="7">
    <source>
        <dbReference type="Proteomes" id="UP000000305"/>
    </source>
</evidence>
<comment type="similarity">
    <text evidence="1">Belongs to the CCDC39 family.</text>
</comment>
<accession>E9GGH9</accession>
<dbReference type="GO" id="GO:0060287">
    <property type="term" value="P:epithelial cilium movement involved in determination of left/right asymmetry"/>
    <property type="evidence" value="ECO:0000318"/>
    <property type="project" value="GO_Central"/>
</dbReference>
<dbReference type="Pfam" id="PF24161">
    <property type="entry name" value="CCDC39"/>
    <property type="match status" value="1"/>
</dbReference>
<keyword evidence="3 5" id="KW-0175">Coiled coil</keyword>
<dbReference type="AlphaFoldDB" id="E9GGH9"/>
<dbReference type="eggNOG" id="ENOG502QS0D">
    <property type="taxonomic scope" value="Eukaryota"/>
</dbReference>
<feature type="coiled-coil region" evidence="5">
    <location>
        <begin position="578"/>
        <end position="623"/>
    </location>
</feature>
<feature type="coiled-coil region" evidence="5">
    <location>
        <begin position="334"/>
        <end position="368"/>
    </location>
</feature>
<name>E9GGH9_DAPPU</name>
<proteinExistence type="inferred from homology"/>
<dbReference type="PANTHER" id="PTHR18962:SF0">
    <property type="entry name" value="COILED-COIL DOMAIN-CONTAINING PROTEIN 39"/>
    <property type="match status" value="1"/>
</dbReference>
<dbReference type="KEGG" id="dpx:DAPPUDRAFT_102466"/>
<dbReference type="GO" id="GO:0060285">
    <property type="term" value="P:cilium-dependent cell motility"/>
    <property type="evidence" value="ECO:0000318"/>
    <property type="project" value="GO_Central"/>
</dbReference>
<dbReference type="InterPro" id="IPR033290">
    <property type="entry name" value="CCDC39"/>
</dbReference>
<sequence length="915" mass="107084">MELKEVNGAEFLPLANARNRLLQQNVRDKRNKLAQLLMELDQNENVVKTAEQDLTTLEQSTQQTHVLAKNIRNQARQEREALNLASTETGTIEQETKRINQKLQQMTKNVDFHKKKLAEQNLDLERLNQLYEEEEKFVVVMEKMVESQLEDHSILDKYSHQDNLTIKELEIKLARTKEDIDDIDRQFKTAKEDRENTAIQLNKMQEEFRSMTEDRDQSLQQWEATVLQSDNCRKQLDKARIDYQAVKELANADQNRLDSINRCIKQFEDDITGLERAFHTRELVANQMKIKIDDLEKLHNDQQSEYVAFEKVAKRLTTEIMGSRKNSENLKHKSIEIQGKLAEAQDKYKQQEKELEDFRRTVGSATAQKESLAILSKAADERFARHRNHLNDIANEYTTVQTDINDIKSKLNSCATIMRFNVHSMRNLENQITVLKQKLIQHEELVYKKSMEIVRVEMDLRRLRHNDGESEERKSQREQIEVLKLELNSSNSHLVALKYEVSKTQSDAIGLQRSCDIQQQKKNVMHTLSKQLESECQSRERESRDLRRDLEEIRMGESLIHLDIKRRESLIEMRTAVVQHLENQKRHIENAIQTRLEELENQMELLQLESRSLKERNQQMLATVNQKATEIDHIKLRYDIVADTLVMENGQQETSEAYFIIKMAQEKEFLKESISDLQNIVYGLESDNSALNSTLQLVSSSNQQFRQACIVGVLTDDDKALKNKMETEEKDLEKMVEDFKKEYYNQYHFFQRLDGELRHLKEEAYRLKIQTEEKLSVGKDLTNEIEQLQTKIDRAKDINLVLQKSIRRTKKTKSKLSEEIDFEIRQIQEKCMSAQTAIFTMTESDPDAKTALVKFLEETAISESREVKEVVLPALPNKTRLEITDFPHSPSSISSPPSMSSSSMELHHFNHLYRC</sequence>
<feature type="coiled-coil region" evidence="5">
    <location>
        <begin position="778"/>
        <end position="805"/>
    </location>
</feature>
<dbReference type="GO" id="GO:0036159">
    <property type="term" value="P:inner dynein arm assembly"/>
    <property type="evidence" value="ECO:0000318"/>
    <property type="project" value="GO_Central"/>
</dbReference>
<dbReference type="STRING" id="6669.E9GGH9"/>
<evidence type="ECO:0000256" key="1">
    <source>
        <dbReference type="ARBA" id="ARBA00005805"/>
    </source>
</evidence>
<evidence type="ECO:0000256" key="3">
    <source>
        <dbReference type="ARBA" id="ARBA00023054"/>
    </source>
</evidence>
<dbReference type="Proteomes" id="UP000000305">
    <property type="component" value="Unassembled WGS sequence"/>
</dbReference>
<feature type="coiled-coil region" evidence="5">
    <location>
        <begin position="425"/>
        <end position="486"/>
    </location>
</feature>
<reference evidence="6 7" key="1">
    <citation type="journal article" date="2011" name="Science">
        <title>The ecoresponsive genome of Daphnia pulex.</title>
        <authorList>
            <person name="Colbourne J.K."/>
            <person name="Pfrender M.E."/>
            <person name="Gilbert D."/>
            <person name="Thomas W.K."/>
            <person name="Tucker A."/>
            <person name="Oakley T.H."/>
            <person name="Tokishita S."/>
            <person name="Aerts A."/>
            <person name="Arnold G.J."/>
            <person name="Basu M.K."/>
            <person name="Bauer D.J."/>
            <person name="Caceres C.E."/>
            <person name="Carmel L."/>
            <person name="Casola C."/>
            <person name="Choi J.H."/>
            <person name="Detter J.C."/>
            <person name="Dong Q."/>
            <person name="Dusheyko S."/>
            <person name="Eads B.D."/>
            <person name="Frohlich T."/>
            <person name="Geiler-Samerotte K.A."/>
            <person name="Gerlach D."/>
            <person name="Hatcher P."/>
            <person name="Jogdeo S."/>
            <person name="Krijgsveld J."/>
            <person name="Kriventseva E.V."/>
            <person name="Kultz D."/>
            <person name="Laforsch C."/>
            <person name="Lindquist E."/>
            <person name="Lopez J."/>
            <person name="Manak J.R."/>
            <person name="Muller J."/>
            <person name="Pangilinan J."/>
            <person name="Patwardhan R.P."/>
            <person name="Pitluck S."/>
            <person name="Pritham E.J."/>
            <person name="Rechtsteiner A."/>
            <person name="Rho M."/>
            <person name="Rogozin I.B."/>
            <person name="Sakarya O."/>
            <person name="Salamov A."/>
            <person name="Schaack S."/>
            <person name="Shapiro H."/>
            <person name="Shiga Y."/>
            <person name="Skalitzky C."/>
            <person name="Smith Z."/>
            <person name="Souvorov A."/>
            <person name="Sung W."/>
            <person name="Tang Z."/>
            <person name="Tsuchiya D."/>
            <person name="Tu H."/>
            <person name="Vos H."/>
            <person name="Wang M."/>
            <person name="Wolf Y.I."/>
            <person name="Yamagata H."/>
            <person name="Yamada T."/>
            <person name="Ye Y."/>
            <person name="Shaw J.R."/>
            <person name="Andrews J."/>
            <person name="Crease T.J."/>
            <person name="Tang H."/>
            <person name="Lucas S.M."/>
            <person name="Robertson H.M."/>
            <person name="Bork P."/>
            <person name="Koonin E.V."/>
            <person name="Zdobnov E.M."/>
            <person name="Grigoriev I.V."/>
            <person name="Lynch M."/>
            <person name="Boore J.L."/>
        </authorList>
    </citation>
    <scope>NUCLEOTIDE SEQUENCE [LARGE SCALE GENOMIC DNA]</scope>
</reference>
<dbReference type="PhylomeDB" id="E9GGH9"/>
<feature type="coiled-coil region" evidence="5">
    <location>
        <begin position="166"/>
        <end position="221"/>
    </location>
</feature>
<dbReference type="FunCoup" id="E9GGH9">
    <property type="interactions" value="100"/>
</dbReference>
<gene>
    <name evidence="6" type="ORF">DAPPUDRAFT_102466</name>
</gene>
<dbReference type="PANTHER" id="PTHR18962">
    <property type="entry name" value="COILED-COIL DOMAIN-CONTAINING PROTEIN 39"/>
    <property type="match status" value="1"/>
</dbReference>
<comment type="function">
    <text evidence="4">Required for assembly of dynein regulatory complex (DRC) and inner dynein arm (IDA) complexes, which are responsible for ciliary beat regulation, thereby playing a central role in motility in cilia and flagella. Probably acts together with CCDC40 to form a molecular ruler that determines the 96 nanometer (nm) repeat length and arrangements of components in cilia and flagella. Not required for outer dynein arm complexes assembly.</text>
</comment>
<dbReference type="OrthoDB" id="420518at2759"/>
<evidence type="ECO:0000313" key="6">
    <source>
        <dbReference type="EMBL" id="EFX81493.1"/>
    </source>
</evidence>
<dbReference type="InParanoid" id="E9GGH9"/>
<dbReference type="HOGENOM" id="CLU_318137_0_0_1"/>
<dbReference type="EMBL" id="GL732543">
    <property type="protein sequence ID" value="EFX81493.1"/>
    <property type="molecule type" value="Genomic_DNA"/>
</dbReference>
<feature type="coiled-coil region" evidence="5">
    <location>
        <begin position="19"/>
        <end position="137"/>
    </location>
</feature>
<dbReference type="OMA" id="NSCATIM"/>
<evidence type="ECO:0000256" key="5">
    <source>
        <dbReference type="SAM" id="Coils"/>
    </source>
</evidence>
<dbReference type="GO" id="GO:0005930">
    <property type="term" value="C:axoneme"/>
    <property type="evidence" value="ECO:0000318"/>
    <property type="project" value="GO_Central"/>
</dbReference>
<evidence type="ECO:0000256" key="2">
    <source>
        <dbReference type="ARBA" id="ARBA00016725"/>
    </source>
</evidence>
<protein>
    <recommendedName>
        <fullName evidence="2">Coiled-coil domain-containing protein 39</fullName>
    </recommendedName>
</protein>
<evidence type="ECO:0000256" key="4">
    <source>
        <dbReference type="ARBA" id="ARBA00045182"/>
    </source>
</evidence>
<keyword evidence="7" id="KW-1185">Reference proteome</keyword>
<organism evidence="6 7">
    <name type="scientific">Daphnia pulex</name>
    <name type="common">Water flea</name>
    <dbReference type="NCBI Taxonomy" id="6669"/>
    <lineage>
        <taxon>Eukaryota</taxon>
        <taxon>Metazoa</taxon>
        <taxon>Ecdysozoa</taxon>
        <taxon>Arthropoda</taxon>
        <taxon>Crustacea</taxon>
        <taxon>Branchiopoda</taxon>
        <taxon>Diplostraca</taxon>
        <taxon>Cladocera</taxon>
        <taxon>Anomopoda</taxon>
        <taxon>Daphniidae</taxon>
        <taxon>Daphnia</taxon>
    </lineage>
</organism>